<dbReference type="SUPFAM" id="SSF52540">
    <property type="entry name" value="P-loop containing nucleoside triphosphate hydrolases"/>
    <property type="match status" value="1"/>
</dbReference>
<evidence type="ECO:0000313" key="2">
    <source>
        <dbReference type="Proteomes" id="UP001142078"/>
    </source>
</evidence>
<accession>A0A9X2S6A9</accession>
<dbReference type="InterPro" id="IPR017587">
    <property type="entry name" value="YqeC"/>
</dbReference>
<dbReference type="AlphaFoldDB" id="A0A9X2S6A9"/>
<dbReference type="RefSeq" id="WP_042679055.1">
    <property type="nucleotide sequence ID" value="NZ_CABKTM010000010.1"/>
</dbReference>
<reference evidence="1" key="1">
    <citation type="submission" date="2022-07" db="EMBL/GenBank/DDBJ databases">
        <title>Enhanced cultured diversity of the mouse gut microbiota enables custom-made synthetic communities.</title>
        <authorList>
            <person name="Afrizal A."/>
        </authorList>
    </citation>
    <scope>NUCLEOTIDE SEQUENCE</scope>
    <source>
        <strain evidence="1">DSM 29482</strain>
    </source>
</reference>
<dbReference type="Pfam" id="PF19842">
    <property type="entry name" value="YqeC"/>
    <property type="match status" value="1"/>
</dbReference>
<gene>
    <name evidence="1" type="primary">yqeC</name>
    <name evidence="1" type="ORF">NSA23_15285</name>
</gene>
<dbReference type="NCBIfam" id="TIGR03172">
    <property type="entry name" value="selenium cofactor biosynthesis protein YqeC"/>
    <property type="match status" value="1"/>
</dbReference>
<proteinExistence type="predicted"/>
<dbReference type="Proteomes" id="UP001142078">
    <property type="component" value="Unassembled WGS sequence"/>
</dbReference>
<protein>
    <submittedName>
        <fullName evidence="1">Selenium cofactor biosynthesis protein YqeC</fullName>
    </submittedName>
</protein>
<dbReference type="EMBL" id="JANJZL010000018">
    <property type="protein sequence ID" value="MCR2045463.1"/>
    <property type="molecule type" value="Genomic_DNA"/>
</dbReference>
<organism evidence="1 2">
    <name type="scientific">Anaerosalibacter massiliensis</name>
    <dbReference type="NCBI Taxonomy" id="1347392"/>
    <lineage>
        <taxon>Bacteria</taxon>
        <taxon>Bacillati</taxon>
        <taxon>Bacillota</taxon>
        <taxon>Tissierellia</taxon>
        <taxon>Tissierellales</taxon>
        <taxon>Sporanaerobacteraceae</taxon>
        <taxon>Anaerosalibacter</taxon>
    </lineage>
</organism>
<evidence type="ECO:0000313" key="1">
    <source>
        <dbReference type="EMBL" id="MCR2045463.1"/>
    </source>
</evidence>
<keyword evidence="2" id="KW-1185">Reference proteome</keyword>
<dbReference type="InterPro" id="IPR027417">
    <property type="entry name" value="P-loop_NTPase"/>
</dbReference>
<comment type="caution">
    <text evidence="1">The sequence shown here is derived from an EMBL/GenBank/DDBJ whole genome shotgun (WGS) entry which is preliminary data.</text>
</comment>
<sequence>MHIFPRLNIGLNKNEFITFVGGGGKTTSIFKLAKELKELNRSILITTTTAMYVPDNKNYDYFFLEKIPKKFKQKKPSITVYGGEIENIKIKNTDVLELENIFFRGQFDYILVEGDGSKGKPIKAPEVYEPVVPKNTTKTIGVVGLDSLGRKIDEENVHRVEKFKNIVKANSNEKVDKDVIIRLVLSKNGLFKDSQGEKILLMNKAINKERIKVGLEIRRKLNEKGFHNVVVGDIKTKKFY</sequence>
<name>A0A9X2S6A9_9FIRM</name>